<dbReference type="PANTHER" id="PTHR46832">
    <property type="entry name" value="5'-METHYLTHIOADENOSINE/S-ADENOSYLHOMOCYSTEINE NUCLEOSIDASE"/>
    <property type="match status" value="1"/>
</dbReference>
<comment type="pathway">
    <text evidence="1">Amino-acid biosynthesis; L-methionine biosynthesis via salvage pathway; S-methyl-5-thio-alpha-D-ribose 1-phosphate from S-methyl-5'-thioadenosine (hydrolase route): step 1/2.</text>
</comment>
<accession>A0A7J5BFD4</accession>
<keyword evidence="3" id="KW-0028">Amino-acid biosynthesis</keyword>
<dbReference type="Proteomes" id="UP000433493">
    <property type="component" value="Unassembled WGS sequence"/>
</dbReference>
<dbReference type="Pfam" id="PF01048">
    <property type="entry name" value="PNP_UDP_1"/>
    <property type="match status" value="1"/>
</dbReference>
<dbReference type="PANTHER" id="PTHR46832:SF1">
    <property type="entry name" value="5'-METHYLTHIOADENOSINE_S-ADENOSYLHOMOCYSTEINE NUCLEOSIDASE"/>
    <property type="match status" value="1"/>
</dbReference>
<evidence type="ECO:0000313" key="8">
    <source>
        <dbReference type="Proteomes" id="UP000433493"/>
    </source>
</evidence>
<evidence type="ECO:0000256" key="3">
    <source>
        <dbReference type="ARBA" id="ARBA00022605"/>
    </source>
</evidence>
<keyword evidence="4 7" id="KW-0378">Hydrolase</keyword>
<dbReference type="GO" id="GO:0008782">
    <property type="term" value="F:adenosylhomocysteine nucleosidase activity"/>
    <property type="evidence" value="ECO:0007669"/>
    <property type="project" value="UniProtKB-EC"/>
</dbReference>
<dbReference type="InterPro" id="IPR010049">
    <property type="entry name" value="MTA_SAH_Nsdase"/>
</dbReference>
<keyword evidence="7" id="KW-0326">Glycosidase</keyword>
<evidence type="ECO:0000256" key="5">
    <source>
        <dbReference type="ARBA" id="ARBA00023167"/>
    </source>
</evidence>
<gene>
    <name evidence="7" type="primary">mtnN</name>
    <name evidence="7" type="ORF">F8O05_01595</name>
</gene>
<evidence type="ECO:0000256" key="2">
    <source>
        <dbReference type="ARBA" id="ARBA00011974"/>
    </source>
</evidence>
<evidence type="ECO:0000256" key="4">
    <source>
        <dbReference type="ARBA" id="ARBA00022801"/>
    </source>
</evidence>
<dbReference type="GO" id="GO:0009164">
    <property type="term" value="P:nucleoside catabolic process"/>
    <property type="evidence" value="ECO:0007669"/>
    <property type="project" value="InterPro"/>
</dbReference>
<dbReference type="GO" id="GO:0019509">
    <property type="term" value="P:L-methionine salvage from methylthioadenosine"/>
    <property type="evidence" value="ECO:0007669"/>
    <property type="project" value="UniProtKB-UniPathway"/>
</dbReference>
<dbReference type="InterPro" id="IPR000845">
    <property type="entry name" value="Nucleoside_phosphorylase_d"/>
</dbReference>
<dbReference type="CDD" id="cd09008">
    <property type="entry name" value="MTAN"/>
    <property type="match status" value="1"/>
</dbReference>
<dbReference type="OrthoDB" id="3734512at2"/>
<comment type="caution">
    <text evidence="7">The sequence shown here is derived from an EMBL/GenBank/DDBJ whole genome shotgun (WGS) entry which is preliminary data.</text>
</comment>
<dbReference type="EC" id="3.2.2.9" evidence="2"/>
<evidence type="ECO:0000313" key="7">
    <source>
        <dbReference type="EMBL" id="KAB1644981.1"/>
    </source>
</evidence>
<dbReference type="GO" id="GO:0005829">
    <property type="term" value="C:cytosol"/>
    <property type="evidence" value="ECO:0007669"/>
    <property type="project" value="TreeGrafter"/>
</dbReference>
<dbReference type="EMBL" id="WBKB01000001">
    <property type="protein sequence ID" value="KAB1644981.1"/>
    <property type="molecule type" value="Genomic_DNA"/>
</dbReference>
<evidence type="ECO:0000259" key="6">
    <source>
        <dbReference type="Pfam" id="PF01048"/>
    </source>
</evidence>
<dbReference type="GO" id="GO:0008930">
    <property type="term" value="F:methylthioadenosine nucleosidase activity"/>
    <property type="evidence" value="ECO:0007669"/>
    <property type="project" value="InterPro"/>
</dbReference>
<feature type="domain" description="Nucleoside phosphorylase" evidence="6">
    <location>
        <begin position="3"/>
        <end position="225"/>
    </location>
</feature>
<organism evidence="7 8">
    <name type="scientific">Gulosibacter chungangensis</name>
    <dbReference type="NCBI Taxonomy" id="979746"/>
    <lineage>
        <taxon>Bacteria</taxon>
        <taxon>Bacillati</taxon>
        <taxon>Actinomycetota</taxon>
        <taxon>Actinomycetes</taxon>
        <taxon>Micrococcales</taxon>
        <taxon>Microbacteriaceae</taxon>
        <taxon>Gulosibacter</taxon>
    </lineage>
</organism>
<dbReference type="InterPro" id="IPR035994">
    <property type="entry name" value="Nucleoside_phosphorylase_sf"/>
</dbReference>
<reference evidence="7 8" key="1">
    <citation type="submission" date="2019-09" db="EMBL/GenBank/DDBJ databases">
        <title>Phylogeny of genus Pseudoclavibacter and closely related genus.</title>
        <authorList>
            <person name="Li Y."/>
        </authorList>
    </citation>
    <scope>NUCLEOTIDE SEQUENCE [LARGE SCALE GENOMIC DNA]</scope>
    <source>
        <strain evidence="7 8">KCTC 13959</strain>
    </source>
</reference>
<keyword evidence="5" id="KW-0486">Methionine biosynthesis</keyword>
<dbReference type="NCBIfam" id="TIGR01704">
    <property type="entry name" value="MTA_SAH-Nsdase"/>
    <property type="match status" value="1"/>
</dbReference>
<dbReference type="UniPathway" id="UPA00904">
    <property type="reaction ID" value="UER00871"/>
</dbReference>
<dbReference type="SUPFAM" id="SSF53167">
    <property type="entry name" value="Purine and uridine phosphorylases"/>
    <property type="match status" value="1"/>
</dbReference>
<keyword evidence="8" id="KW-1185">Reference proteome</keyword>
<name>A0A7J5BFD4_9MICO</name>
<dbReference type="AlphaFoldDB" id="A0A7J5BFD4"/>
<evidence type="ECO:0000256" key="1">
    <source>
        <dbReference type="ARBA" id="ARBA00004945"/>
    </source>
</evidence>
<sequence length="228" mass="22856">MAEEAAAFGALLSEVSEVPVPLSSASAKRGVLSLADGRSVEALLLTSNIGLVAAASAATWAIGEFSPSVVISAGTGGGLPADISVGDIAVAESCTYGTADATEFGYERGQVPRQPVRFESSPQLVEAALAGIPGASAGALRVGRILSGDTFVTARNVADMREAFPDAVATDMESCAIAQTAGAFGVPFISVRGISDLCGPQAGQDFHMGVDEAAARSRDAVVALLAAL</sequence>
<dbReference type="Gene3D" id="3.40.50.1580">
    <property type="entry name" value="Nucleoside phosphorylase domain"/>
    <property type="match status" value="1"/>
</dbReference>
<protein>
    <recommendedName>
        <fullName evidence="2">adenosylhomocysteine nucleosidase</fullName>
        <ecNumber evidence="2">3.2.2.9</ecNumber>
    </recommendedName>
</protein>
<dbReference type="GO" id="GO:0019284">
    <property type="term" value="P:L-methionine salvage from S-adenosylmethionine"/>
    <property type="evidence" value="ECO:0007669"/>
    <property type="project" value="TreeGrafter"/>
</dbReference>
<proteinExistence type="predicted"/>